<dbReference type="GO" id="GO:0140684">
    <property type="term" value="F:histone H3K9me2/H3K9me3 demethylase activity"/>
    <property type="evidence" value="ECO:0007669"/>
    <property type="project" value="UniProtKB-EC"/>
</dbReference>
<feature type="compositionally biased region" description="Pro residues" evidence="29">
    <location>
        <begin position="869"/>
        <end position="881"/>
    </location>
</feature>
<feature type="region of interest" description="Disordered" evidence="29">
    <location>
        <begin position="622"/>
        <end position="662"/>
    </location>
</feature>
<dbReference type="Pfam" id="PF13831">
    <property type="entry name" value="PHD_2"/>
    <property type="match status" value="1"/>
</dbReference>
<evidence type="ECO:0000256" key="24">
    <source>
        <dbReference type="ARBA" id="ARBA00049349"/>
    </source>
</evidence>
<keyword evidence="16" id="KW-0007">Acetylation</keyword>
<dbReference type="SUPFAM" id="SSF88697">
    <property type="entry name" value="PUA domain-like"/>
    <property type="match status" value="1"/>
</dbReference>
<dbReference type="FunFam" id="2.30.30.1150:FF:000001">
    <property type="entry name" value="E3 ubiquitin-protein ligase UHRF2 isoform X1"/>
    <property type="match status" value="1"/>
</dbReference>
<dbReference type="InterPro" id="IPR045134">
    <property type="entry name" value="UHRF1/2-like"/>
</dbReference>
<dbReference type="SUPFAM" id="SSF57850">
    <property type="entry name" value="RING/U-box"/>
    <property type="match status" value="1"/>
</dbReference>
<dbReference type="InterPro" id="IPR003347">
    <property type="entry name" value="JmjC_dom"/>
</dbReference>
<dbReference type="Pfam" id="PF00628">
    <property type="entry name" value="PHD"/>
    <property type="match status" value="1"/>
</dbReference>
<dbReference type="InterPro" id="IPR003105">
    <property type="entry name" value="SRA_YDG"/>
</dbReference>
<evidence type="ECO:0000259" key="35">
    <source>
        <dbReference type="PROSITE" id="PS51184"/>
    </source>
</evidence>
<dbReference type="GO" id="GO:0016567">
    <property type="term" value="P:protein ubiquitination"/>
    <property type="evidence" value="ECO:0007669"/>
    <property type="project" value="UniProtKB-UniRule"/>
</dbReference>
<gene>
    <name evidence="37" type="ORF">F2P81_005530</name>
</gene>
<keyword evidence="20 28" id="KW-0238">DNA-binding</keyword>
<dbReference type="InterPro" id="IPR011011">
    <property type="entry name" value="Znf_FYVE_PHD"/>
</dbReference>
<keyword evidence="17" id="KW-0560">Oxidoreductase</keyword>
<dbReference type="Gene3D" id="2.30.280.10">
    <property type="entry name" value="SRA-YDG"/>
    <property type="match status" value="1"/>
</dbReference>
<keyword evidence="19" id="KW-0805">Transcription regulation</keyword>
<dbReference type="InterPro" id="IPR001965">
    <property type="entry name" value="Znf_PHD"/>
</dbReference>
<dbReference type="Pfam" id="PF02375">
    <property type="entry name" value="JmjN"/>
    <property type="match status" value="1"/>
</dbReference>
<evidence type="ECO:0000256" key="20">
    <source>
        <dbReference type="ARBA" id="ARBA00023125"/>
    </source>
</evidence>
<keyword evidence="9 28" id="KW-0479">Metal-binding</keyword>
<evidence type="ECO:0000259" key="30">
    <source>
        <dbReference type="PROSITE" id="PS50016"/>
    </source>
</evidence>
<dbReference type="InterPro" id="IPR017907">
    <property type="entry name" value="Znf_RING_CS"/>
</dbReference>
<dbReference type="FunFam" id="2.30.280.10:FF:000001">
    <property type="entry name" value="E3 ubiquitin-protein ligase UHRF1 isoform 1"/>
    <property type="match status" value="1"/>
</dbReference>
<keyword evidence="14" id="KW-0156">Chromatin regulator</keyword>
<comment type="domain">
    <text evidence="28">The YDG domain mediates the interaction with histone H3.</text>
</comment>
<feature type="region of interest" description="Disordered" evidence="29">
    <location>
        <begin position="83"/>
        <end position="129"/>
    </location>
</feature>
<evidence type="ECO:0000256" key="29">
    <source>
        <dbReference type="SAM" id="MobiDB-lite"/>
    </source>
</evidence>
<evidence type="ECO:0000256" key="8">
    <source>
        <dbReference type="ARBA" id="ARBA00022679"/>
    </source>
</evidence>
<dbReference type="InterPro" id="IPR034732">
    <property type="entry name" value="EPHD"/>
</dbReference>
<comment type="catalytic activity">
    <reaction evidence="24">
        <text>N(6),N(6),N(6)-trimethyl-L-lysyl(9)-[histone H3] + 2 2-oxoglutarate + 2 O2 = N(6)-methyl-L-lysyl(9)-[histone H3] + 2 formaldehyde + 2 succinate + 2 CO2</text>
        <dbReference type="Rhea" id="RHEA:60200"/>
        <dbReference type="Rhea" id="RHEA-COMP:15538"/>
        <dbReference type="Rhea" id="RHEA-COMP:15542"/>
        <dbReference type="ChEBI" id="CHEBI:15379"/>
        <dbReference type="ChEBI" id="CHEBI:16526"/>
        <dbReference type="ChEBI" id="CHEBI:16810"/>
        <dbReference type="ChEBI" id="CHEBI:16842"/>
        <dbReference type="ChEBI" id="CHEBI:30031"/>
        <dbReference type="ChEBI" id="CHEBI:61929"/>
        <dbReference type="ChEBI" id="CHEBI:61961"/>
        <dbReference type="EC" id="1.14.11.66"/>
    </reaction>
</comment>
<dbReference type="SMART" id="SM00558">
    <property type="entry name" value="JmjC"/>
    <property type="match status" value="1"/>
</dbReference>
<dbReference type="CDD" id="cd16770">
    <property type="entry name" value="RING-HC_UHRF2"/>
    <property type="match status" value="1"/>
</dbReference>
<dbReference type="Pfam" id="PF12148">
    <property type="entry name" value="TTD"/>
    <property type="match status" value="1"/>
</dbReference>
<dbReference type="GO" id="GO:0061630">
    <property type="term" value="F:ubiquitin protein ligase activity"/>
    <property type="evidence" value="ECO:0007669"/>
    <property type="project" value="UniProtKB-UniRule"/>
</dbReference>
<dbReference type="SMART" id="SM00545">
    <property type="entry name" value="JmjN"/>
    <property type="match status" value="1"/>
</dbReference>
<evidence type="ECO:0000256" key="1">
    <source>
        <dbReference type="ARBA" id="ARBA00000900"/>
    </source>
</evidence>
<dbReference type="Proteomes" id="UP000438429">
    <property type="component" value="Unassembled WGS sequence"/>
</dbReference>
<feature type="compositionally biased region" description="Basic and acidic residues" evidence="29">
    <location>
        <begin position="105"/>
        <end position="115"/>
    </location>
</feature>
<dbReference type="InterPro" id="IPR021991">
    <property type="entry name" value="TTD_dom"/>
</dbReference>
<comment type="similarity">
    <text evidence="5">Belongs to the JHDM3 histone demethylase family.</text>
</comment>
<dbReference type="EC" id="2.3.2.27" evidence="28"/>
<dbReference type="InterPro" id="IPR013083">
    <property type="entry name" value="Znf_RING/FYVE/PHD"/>
</dbReference>
<dbReference type="GO" id="GO:0005634">
    <property type="term" value="C:nucleus"/>
    <property type="evidence" value="ECO:0007669"/>
    <property type="project" value="UniProtKB-SubCell"/>
</dbReference>
<dbReference type="InterPro" id="IPR015947">
    <property type="entry name" value="PUA-like_sf"/>
</dbReference>
<dbReference type="Gene3D" id="3.10.330.70">
    <property type="match status" value="1"/>
</dbReference>
<dbReference type="Gene3D" id="3.10.20.90">
    <property type="entry name" value="Phosphatidylinositol 3-kinase Catalytic Subunit, Chain A, domain 1"/>
    <property type="match status" value="1"/>
</dbReference>
<dbReference type="UniPathway" id="UPA00143"/>
<protein>
    <recommendedName>
        <fullName evidence="28">E3 ubiquitin-protein ligase UHRF</fullName>
        <ecNumber evidence="28">2.3.2.27</ecNumber>
    </recommendedName>
    <alternativeName>
        <fullName evidence="28">RING-type E3 ubiquitin transferase UHRF</fullName>
    </alternativeName>
    <alternativeName>
        <fullName evidence="28">Ubiquitin-like PHD and RING finger domain-containing protein</fullName>
    </alternativeName>
    <alternativeName>
        <fullName evidence="28">Ubiquitin-like-containing PHD and RING finger domains protein</fullName>
    </alternativeName>
</protein>
<feature type="region of interest" description="Disordered" evidence="29">
    <location>
        <begin position="842"/>
        <end position="885"/>
    </location>
</feature>
<comment type="domain">
    <text evidence="28">The tudor-like regions specifically recognize and bind histone H3 unmethylated at 'Arg-2' (H3R2me0), while the PHD-type zinc finger specifically recognizes and binds histone H3 trimethylated at 'Lys-9' (H3K9me3).</text>
</comment>
<dbReference type="InterPro" id="IPR047466">
    <property type="entry name" value="RING-HC_UHRF2"/>
</dbReference>
<dbReference type="SUPFAM" id="SSF54236">
    <property type="entry name" value="Ubiquitin-like"/>
    <property type="match status" value="1"/>
</dbReference>
<dbReference type="PROSITE" id="PS50016">
    <property type="entry name" value="ZF_PHD_2"/>
    <property type="match status" value="1"/>
</dbReference>
<evidence type="ECO:0000256" key="3">
    <source>
        <dbReference type="ARBA" id="ARBA00004123"/>
    </source>
</evidence>
<evidence type="ECO:0000259" key="32">
    <source>
        <dbReference type="PROSITE" id="PS50089"/>
    </source>
</evidence>
<keyword evidence="12 28" id="KW-0833">Ubl conjugation pathway</keyword>
<dbReference type="GO" id="GO:0044027">
    <property type="term" value="P:negative regulation of gene expression via chromosomal CpG island methylation"/>
    <property type="evidence" value="ECO:0007669"/>
    <property type="project" value="UniProtKB-ARBA"/>
</dbReference>
<evidence type="ECO:0000256" key="26">
    <source>
        <dbReference type="PROSITE-ProRule" id="PRU00175"/>
    </source>
</evidence>
<dbReference type="CDD" id="cd20457">
    <property type="entry name" value="Tudor_UHRF1_rpt2"/>
    <property type="match status" value="1"/>
</dbReference>
<dbReference type="PROSITE" id="PS51015">
    <property type="entry name" value="YDG"/>
    <property type="match status" value="1"/>
</dbReference>
<dbReference type="PROSITE" id="PS51184">
    <property type="entry name" value="JMJC"/>
    <property type="match status" value="1"/>
</dbReference>
<dbReference type="PANTHER" id="PTHR14140">
    <property type="entry name" value="E3 UBIQUITIN-PROTEIN LIGASE UHRF-RELATED"/>
    <property type="match status" value="1"/>
</dbReference>
<evidence type="ECO:0000256" key="19">
    <source>
        <dbReference type="ARBA" id="ARBA00023015"/>
    </source>
</evidence>
<dbReference type="PROSITE" id="PS00518">
    <property type="entry name" value="ZF_RING_1"/>
    <property type="match status" value="1"/>
</dbReference>
<keyword evidence="13 28" id="KW-0862">Zinc</keyword>
<dbReference type="SMART" id="SM00249">
    <property type="entry name" value="PHD"/>
    <property type="match status" value="3"/>
</dbReference>
<comment type="catalytic activity">
    <reaction evidence="1 28">
        <text>S-ubiquitinyl-[E2 ubiquitin-conjugating enzyme]-L-cysteine + [acceptor protein]-L-lysine = [E2 ubiquitin-conjugating enzyme]-L-cysteine + N(6)-ubiquitinyl-[acceptor protein]-L-lysine.</text>
        <dbReference type="EC" id="2.3.2.27"/>
    </reaction>
</comment>
<evidence type="ECO:0000256" key="14">
    <source>
        <dbReference type="ARBA" id="ARBA00022853"/>
    </source>
</evidence>
<keyword evidence="10" id="KW-0677">Repeat</keyword>
<evidence type="ECO:0000256" key="6">
    <source>
        <dbReference type="ARBA" id="ARBA00022491"/>
    </source>
</evidence>
<feature type="domain" description="YDG" evidence="33">
    <location>
        <begin position="426"/>
        <end position="589"/>
    </location>
</feature>
<evidence type="ECO:0000256" key="16">
    <source>
        <dbReference type="ARBA" id="ARBA00022990"/>
    </source>
</evidence>
<keyword evidence="7" id="KW-0597">Phosphoprotein</keyword>
<dbReference type="EMBL" id="VEVO01000005">
    <property type="protein sequence ID" value="KAF0041998.1"/>
    <property type="molecule type" value="Genomic_DNA"/>
</dbReference>
<comment type="subcellular location">
    <subcellularLocation>
        <location evidence="3 27 28">Nucleus</location>
    </subcellularLocation>
</comment>
<dbReference type="FunFam" id="2.60.120.650:FF:000003">
    <property type="entry name" value="Lysine-specific demethylase 4D"/>
    <property type="match status" value="1"/>
</dbReference>
<dbReference type="InterPro" id="IPR029071">
    <property type="entry name" value="Ubiquitin-like_domsf"/>
</dbReference>
<feature type="region of interest" description="Disordered" evidence="29">
    <location>
        <begin position="1422"/>
        <end position="1461"/>
    </location>
</feature>
<organism evidence="37 38">
    <name type="scientific">Scophthalmus maximus</name>
    <name type="common">Turbot</name>
    <name type="synonym">Psetta maxima</name>
    <dbReference type="NCBI Taxonomy" id="52904"/>
    <lineage>
        <taxon>Eukaryota</taxon>
        <taxon>Metazoa</taxon>
        <taxon>Chordata</taxon>
        <taxon>Craniata</taxon>
        <taxon>Vertebrata</taxon>
        <taxon>Euteleostomi</taxon>
        <taxon>Actinopterygii</taxon>
        <taxon>Neopterygii</taxon>
        <taxon>Teleostei</taxon>
        <taxon>Neoteleostei</taxon>
        <taxon>Acanthomorphata</taxon>
        <taxon>Carangaria</taxon>
        <taxon>Pleuronectiformes</taxon>
        <taxon>Pleuronectoidei</taxon>
        <taxon>Scophthalmidae</taxon>
        <taxon>Scophthalmus</taxon>
    </lineage>
</organism>
<feature type="region of interest" description="Disordered" evidence="29">
    <location>
        <begin position="789"/>
        <end position="827"/>
    </location>
</feature>
<dbReference type="SMART" id="SM00184">
    <property type="entry name" value="RING"/>
    <property type="match status" value="2"/>
</dbReference>
<evidence type="ECO:0000256" key="4">
    <source>
        <dbReference type="ARBA" id="ARBA00004906"/>
    </source>
</evidence>
<evidence type="ECO:0000313" key="37">
    <source>
        <dbReference type="EMBL" id="KAF0041998.1"/>
    </source>
</evidence>
<evidence type="ECO:0000256" key="27">
    <source>
        <dbReference type="PROSITE-ProRule" id="PRU00358"/>
    </source>
</evidence>
<feature type="domain" description="JmjN" evidence="34">
    <location>
        <begin position="891"/>
        <end position="933"/>
    </location>
</feature>
<dbReference type="Gene3D" id="2.60.120.650">
    <property type="entry name" value="Cupin"/>
    <property type="match status" value="1"/>
</dbReference>
<proteinExistence type="inferred from homology"/>
<feature type="domain" description="Ubiquitin-like" evidence="31">
    <location>
        <begin position="1"/>
        <end position="78"/>
    </location>
</feature>
<dbReference type="SUPFAM" id="SSF51197">
    <property type="entry name" value="Clavaminate synthase-like"/>
    <property type="match status" value="1"/>
</dbReference>
<dbReference type="SMART" id="SM00466">
    <property type="entry name" value="SRA"/>
    <property type="match status" value="1"/>
</dbReference>
<evidence type="ECO:0000259" key="34">
    <source>
        <dbReference type="PROSITE" id="PS51183"/>
    </source>
</evidence>
<keyword evidence="21" id="KW-0804">Transcription</keyword>
<dbReference type="SUPFAM" id="SSF63748">
    <property type="entry name" value="Tudor/PWWP/MBT"/>
    <property type="match status" value="2"/>
</dbReference>
<name>A0A6A4TC72_SCOMX</name>
<feature type="compositionally biased region" description="Polar residues" evidence="29">
    <location>
        <begin position="1904"/>
        <end position="1925"/>
    </location>
</feature>
<dbReference type="FunFam" id="2.30.30.140:FF:000068">
    <property type="entry name" value="E3 ubiquitin-protein ligase UHRF1 isoform 1"/>
    <property type="match status" value="1"/>
</dbReference>
<dbReference type="Pfam" id="PF02373">
    <property type="entry name" value="JmjC"/>
    <property type="match status" value="1"/>
</dbReference>
<dbReference type="InterPro" id="IPR000626">
    <property type="entry name" value="Ubiquitin-like_dom"/>
</dbReference>
<feature type="compositionally biased region" description="Polar residues" evidence="29">
    <location>
        <begin position="119"/>
        <end position="129"/>
    </location>
</feature>
<dbReference type="Pfam" id="PF18104">
    <property type="entry name" value="Tudor_2"/>
    <property type="match status" value="1"/>
</dbReference>
<keyword evidence="15" id="KW-0223">Dioxygenase</keyword>
<dbReference type="SMART" id="SM00213">
    <property type="entry name" value="UBQ"/>
    <property type="match status" value="1"/>
</dbReference>
<evidence type="ECO:0000256" key="7">
    <source>
        <dbReference type="ARBA" id="ARBA00022553"/>
    </source>
</evidence>
<evidence type="ECO:0000256" key="23">
    <source>
        <dbReference type="ARBA" id="ARBA00023306"/>
    </source>
</evidence>
<dbReference type="FunFam" id="3.10.20.90:FF:000143">
    <property type="entry name" value="E3 ubiquitin-protein ligase UHRF1 isoform 1"/>
    <property type="match status" value="1"/>
</dbReference>
<feature type="compositionally biased region" description="Polar residues" evidence="29">
    <location>
        <begin position="1939"/>
        <end position="1973"/>
    </location>
</feature>
<dbReference type="GO" id="GO:0008270">
    <property type="term" value="F:zinc ion binding"/>
    <property type="evidence" value="ECO:0007669"/>
    <property type="project" value="UniProtKB-KW"/>
</dbReference>
<dbReference type="SUPFAM" id="SSF57903">
    <property type="entry name" value="FYVE/PHD zinc finger"/>
    <property type="match status" value="2"/>
</dbReference>
<comment type="function">
    <text evidence="25">Histone demethylase that specifically demethylates 'Lys-9' of histone H3, thereby playing a role in histone code. Does not demethylate histone H3 'Lys-4', H3 'Lys-27', H3 'Lys-36' nor H4 'Lys-20'. Only able to demethylate trimethylated H3 'Lys-9', with a weaker activity than KDM4A, KDM4C and KDM4D. Demethylation of Lys residue generates formaldehyde and succinate. Plays a critical role in the development of the central nervous system (CNS).</text>
</comment>
<feature type="region of interest" description="Disordered" evidence="29">
    <location>
        <begin position="288"/>
        <end position="308"/>
    </location>
</feature>
<evidence type="ECO:0000256" key="2">
    <source>
        <dbReference type="ARBA" id="ARBA00001954"/>
    </source>
</evidence>
<evidence type="ECO:0000259" key="31">
    <source>
        <dbReference type="PROSITE" id="PS50053"/>
    </source>
</evidence>
<sequence length="2021" mass="225760">MWIQVRTMDGKETHRVDSLSKLTKVDELRLKITELFKVEPERQRLFYRGKQMEDGHTIFDYSVGLNDIVQLLVRQKAPAADVVKSKDKEAELSDSDSGCGSTQSESDKNSTHGEVEGQTAGTSAQTNTPELVDPGFGFYKINEMVDARDLNMGAWFEAQITNVTKTTKTPKEEAAEARPAEEEILYHVKYEDYPENGVIPLLAKDVRPRARTVYQWHQLEAGMVVMVNYNPDDTKERGYWYDAEIQRKRETRTLREIYAKIILGDAGDSLNDCRIMFVTEIYKIEEPGSLGDAPPGSESPLKRSNGPECKHCKDDLKKNCRWCNCHICGIKQDPDKQLLCDECDMAYHTYCLNPPLTSIPEDEDWYCPGCRNDSSEVVLAGEKLKESKKKSKMASASSSSQRDWGKGMACVGRTKQCTIVPSNHYGPIPGVPVGSLWKFRVQVSESGVHRPHVAGIHGRSNDGSYSLVLAGGYEDDVDDGNEFTYTGSGGRDLSGNKRTAEQSCDQTLTHMNRAVALNCNVPVNDKNGAESKNWREGKPVRVVRSCKGRKHSKYCPEEGNRYDGIYKVVKYWPAKGKSGFLVWRYLLKRDDDEPAPWTRDGKERIKKLGLIMQYPAGYQKEKENKNEVEEAVAAAATPSKAKRKRKSQGSDSSKTSPAKTPKKVKVEVYKLTKQQKALIKDDEPNKKLWDEAMESLSLGPKFLNKVEEVFLCICCQEVVFQPITTECQHNVCRECLQRSFKAEVYTCPACRHDLGKNNSMAINKPLQDILNQFFPGFTCDTSTTLMATDMPMDTVPAPHPVPASSPDPAPASPPALSSSSTQDQIPTQEPAIAETPHTAVSSEYDAAPDPTPAQPSDPEMAPGLVPGSELPPTPLPQPLPPVSAKNPSCKIMTFRPTMEEFKDFAKYIVYMESQGAHRAGLAKVIPPEGWKPRKSYDTIEDMVIPAPIMQVVTGQSGLFTQYNIQKKSMTVSEYRKLANSKKYCTPRHKDFDDLERKYWKNLTFVSPIYGADVSGSIYDEDIQEWNIGRLNTLLDMVEQECGIVIEGVNTPYMYFGMWKTTFAWHTEDMDLYSINYLHFGQSKSWYAIPPEHGKRLERLAQGFFPGSSQGCDAFLRHKMTLISPSILKKYSIPFDRITQNEGEFMITFPYGYHAGFNHGFNCAESTNFATLRWVDYGKMATQCTCRKDMVKISMDVFVRCLQPDRYELWKQGKDSTVLDHLKSTELSCPELEQWKQNRVTFRENLLRRAMQKMKQFRRLKLEEVKVLAEEGIELNATEYQRQVEERDAQRRKEREERLAREAMMTLEAMEREEQEAAEAAAKAAETPALDAEEHEAKPQNLTEDGEKKKQKKPKKMSNVHNAITGFEEAFEQYASSGTRNSNTPVVSPAEVGNPLTPRQSGIPSDNKLDVSDTKACYSKMKMPTEVKKSRRHPLTKPPTRSPLSVVKQEPTGDEEPSSPMPLDDMKKQEHLWQNLSPNFLAEKAFNAAVAALQPHCAVCSLFCPYNKPHKDGSVANDTPHASLPRHGSMTRPLVPEMCFCVGAGNTEPPPTNHHIGDDGTSLLLRCSSCNMQAHASCYGVKPDSVGDSWMCSRCSAGAWTVECCLCNLRGGAFKTTIDNRWVHVICAIAVAEARFVNAIEREPVDVSAVPETRKNLKCVFCHGKNANPNRGACIQCSYENCATSFHVTCAQIAGVIMKPADWPYVVSVTCHRHARSRTAPKGPQTSNLGQRVIGRNSDGWYYHCTIIGMATQTFYEVNFDDGSYCDNLHPENILSHDCLRNGPPEAGELIVVSTPEGQILNASFIKQHTHKFYQVEFQDQSQLMLKHSEIHQLDQELPKRVRARLAILVPKEEEPSADEAQAAKRRCLPTGSAPPTETPMETTDLPTCPLSTAPVDTPVAAHDSISTQLTSQPLSQPGVTRQDTPAPTAGVQVDAETPMDTSVSLTEALTESSLVSDPTLTPQTTPFQSTLNSDPLLSAPSPPPPPQHMSDSYTPSSGYVSYMETLLHSHFPQDDGPGPLY</sequence>
<dbReference type="PROSITE" id="PS51183">
    <property type="entry name" value="JMJN"/>
    <property type="match status" value="1"/>
</dbReference>
<accession>A0A6A4TC72</accession>
<keyword evidence="11 26" id="KW-0863">Zinc-finger</keyword>
<comment type="pathway">
    <text evidence="4 28">Protein modification; protein ubiquitination.</text>
</comment>
<evidence type="ECO:0000259" key="36">
    <source>
        <dbReference type="PROSITE" id="PS51805"/>
    </source>
</evidence>
<dbReference type="Pfam" id="PF02182">
    <property type="entry name" value="SAD_SRA"/>
    <property type="match status" value="1"/>
</dbReference>
<dbReference type="FunFam" id="3.30.40.10:FF:000029">
    <property type="entry name" value="lysine-specific demethylase 4C isoform X1"/>
    <property type="match status" value="1"/>
</dbReference>
<feature type="compositionally biased region" description="Low complexity" evidence="29">
    <location>
        <begin position="1317"/>
        <end position="1329"/>
    </location>
</feature>
<feature type="domain" description="PHD-type" evidence="30">
    <location>
        <begin position="322"/>
        <end position="373"/>
    </location>
</feature>
<dbReference type="PROSITE" id="PS50089">
    <property type="entry name" value="ZF_RING_2"/>
    <property type="match status" value="1"/>
</dbReference>
<feature type="compositionally biased region" description="Polar residues" evidence="29">
    <location>
        <begin position="1873"/>
        <end position="1885"/>
    </location>
</feature>
<keyword evidence="6" id="KW-0678">Repressor</keyword>
<feature type="domain" description="JmjC" evidence="35">
    <location>
        <begin position="1019"/>
        <end position="1185"/>
    </location>
</feature>
<dbReference type="InterPro" id="IPR040477">
    <property type="entry name" value="KDM4-like_Tudor"/>
</dbReference>
<keyword evidence="18" id="KW-0408">Iron</keyword>
<evidence type="ECO:0000256" key="13">
    <source>
        <dbReference type="ARBA" id="ARBA00022833"/>
    </source>
</evidence>
<feature type="domain" description="PHD-type" evidence="36">
    <location>
        <begin position="1600"/>
        <end position="1714"/>
    </location>
</feature>
<dbReference type="Pfam" id="PF13832">
    <property type="entry name" value="zf-HC5HC2H_2"/>
    <property type="match status" value="1"/>
</dbReference>
<dbReference type="CDD" id="cd15616">
    <property type="entry name" value="PHD_UHRF1"/>
    <property type="match status" value="1"/>
</dbReference>
<evidence type="ECO:0000256" key="11">
    <source>
        <dbReference type="ARBA" id="ARBA00022771"/>
    </source>
</evidence>
<comment type="caution">
    <text evidence="37">The sequence shown here is derived from an EMBL/GenBank/DDBJ whole genome shotgun (WGS) entry which is preliminary data.</text>
</comment>
<dbReference type="CDD" id="cd17122">
    <property type="entry name" value="Ubl_UHRF1"/>
    <property type="match status" value="1"/>
</dbReference>
<dbReference type="GO" id="GO:0003677">
    <property type="term" value="F:DNA binding"/>
    <property type="evidence" value="ECO:0007669"/>
    <property type="project" value="UniProtKB-KW"/>
</dbReference>
<dbReference type="InterPro" id="IPR019787">
    <property type="entry name" value="Znf_PHD-finger"/>
</dbReference>
<keyword evidence="8 28" id="KW-0808">Transferase</keyword>
<dbReference type="PROSITE" id="PS51805">
    <property type="entry name" value="EPHD"/>
    <property type="match status" value="1"/>
</dbReference>
<keyword evidence="23" id="KW-0131">Cell cycle</keyword>
<comment type="function">
    <text evidence="28">Multi domain E3 ubiquitin ligase that also plays a role in DNA methylation and histone modifications.</text>
</comment>
<evidence type="ECO:0000256" key="17">
    <source>
        <dbReference type="ARBA" id="ARBA00023002"/>
    </source>
</evidence>
<dbReference type="InterPro" id="IPR002999">
    <property type="entry name" value="Tudor"/>
</dbReference>
<dbReference type="FunFam" id="3.10.330.70:FF:000001">
    <property type="entry name" value="Putative lysine-specific demethylase 4a"/>
    <property type="match status" value="1"/>
</dbReference>
<keyword evidence="22 27" id="KW-0539">Nucleus</keyword>
<evidence type="ECO:0000256" key="28">
    <source>
        <dbReference type="RuleBase" id="RU369101"/>
    </source>
</evidence>
<evidence type="ECO:0000259" key="33">
    <source>
        <dbReference type="PROSITE" id="PS51015"/>
    </source>
</evidence>
<dbReference type="InterPro" id="IPR001841">
    <property type="entry name" value="Znf_RING"/>
</dbReference>
<evidence type="ECO:0000313" key="38">
    <source>
        <dbReference type="Proteomes" id="UP000438429"/>
    </source>
</evidence>
<feature type="compositionally biased region" description="Polar residues" evidence="29">
    <location>
        <begin position="95"/>
        <end position="104"/>
    </location>
</feature>
<feature type="region of interest" description="Disordered" evidence="29">
    <location>
        <begin position="1852"/>
        <end position="1998"/>
    </location>
</feature>
<evidence type="ECO:0000256" key="25">
    <source>
        <dbReference type="ARBA" id="ARBA00054423"/>
    </source>
</evidence>
<dbReference type="SMART" id="SM00333">
    <property type="entry name" value="TUDOR"/>
    <property type="match status" value="2"/>
</dbReference>
<evidence type="ECO:0000256" key="10">
    <source>
        <dbReference type="ARBA" id="ARBA00022737"/>
    </source>
</evidence>
<evidence type="ECO:0000256" key="18">
    <source>
        <dbReference type="ARBA" id="ARBA00023004"/>
    </source>
</evidence>
<dbReference type="Gene3D" id="3.30.40.10">
    <property type="entry name" value="Zinc/RING finger domain, C3HC4 (zinc finger)"/>
    <property type="match status" value="3"/>
</dbReference>
<feature type="compositionally biased region" description="Polar residues" evidence="29">
    <location>
        <begin position="1989"/>
        <end position="1998"/>
    </location>
</feature>
<evidence type="ECO:0000256" key="5">
    <source>
        <dbReference type="ARBA" id="ARBA00009711"/>
    </source>
</evidence>
<evidence type="ECO:0000256" key="12">
    <source>
        <dbReference type="ARBA" id="ARBA00022786"/>
    </source>
</evidence>
<dbReference type="Gene3D" id="2.30.30.1150">
    <property type="match status" value="1"/>
</dbReference>
<dbReference type="GO" id="GO:0042393">
    <property type="term" value="F:histone binding"/>
    <property type="evidence" value="ECO:0007669"/>
    <property type="project" value="UniProtKB-UniRule"/>
</dbReference>
<dbReference type="GO" id="GO:0006950">
    <property type="term" value="P:response to stress"/>
    <property type="evidence" value="ECO:0007669"/>
    <property type="project" value="UniProtKB-ARBA"/>
</dbReference>
<evidence type="ECO:0000256" key="9">
    <source>
        <dbReference type="ARBA" id="ARBA00022723"/>
    </source>
</evidence>
<evidence type="ECO:0000256" key="21">
    <source>
        <dbReference type="ARBA" id="ARBA00023163"/>
    </source>
</evidence>
<dbReference type="FunFam" id="3.30.40.10:FF:000066">
    <property type="entry name" value="E3 ubiquitin-protein ligase UHRF2 isoform X1"/>
    <property type="match status" value="1"/>
</dbReference>
<dbReference type="InterPro" id="IPR036987">
    <property type="entry name" value="SRA-YDG_sf"/>
</dbReference>
<evidence type="ECO:0000256" key="15">
    <source>
        <dbReference type="ARBA" id="ARBA00022964"/>
    </source>
</evidence>
<feature type="region of interest" description="Disordered" evidence="29">
    <location>
        <begin position="1310"/>
        <end position="1359"/>
    </location>
</feature>
<dbReference type="PROSITE" id="PS50053">
    <property type="entry name" value="UBIQUITIN_2"/>
    <property type="match status" value="1"/>
</dbReference>
<feature type="region of interest" description="Disordered" evidence="29">
    <location>
        <begin position="386"/>
        <end position="405"/>
    </location>
</feature>
<dbReference type="Pfam" id="PF00240">
    <property type="entry name" value="ubiquitin"/>
    <property type="match status" value="1"/>
</dbReference>
<feature type="compositionally biased region" description="Basic residues" evidence="29">
    <location>
        <begin position="1348"/>
        <end position="1357"/>
    </location>
</feature>
<feature type="domain" description="RING-type" evidence="32">
    <location>
        <begin position="712"/>
        <end position="751"/>
    </location>
</feature>
<reference evidence="37 38" key="1">
    <citation type="submission" date="2019-06" db="EMBL/GenBank/DDBJ databases">
        <title>Draft genomes of female and male turbot (Scophthalmus maximus).</title>
        <authorList>
            <person name="Xu H."/>
            <person name="Xu X.-W."/>
            <person name="Shao C."/>
            <person name="Chen S."/>
        </authorList>
    </citation>
    <scope>NUCLEOTIDE SEQUENCE [LARGE SCALE GENOMIC DNA]</scope>
    <source>
        <strain evidence="37">Ysfricsl-2016a</strain>
        <tissue evidence="37">Blood</tissue>
    </source>
</reference>
<evidence type="ECO:0000256" key="22">
    <source>
        <dbReference type="ARBA" id="ARBA00023242"/>
    </source>
</evidence>
<feature type="compositionally biased region" description="Pro residues" evidence="29">
    <location>
        <begin position="797"/>
        <end position="813"/>
    </location>
</feature>
<comment type="cofactor">
    <cofactor evidence="2">
        <name>Fe(2+)</name>
        <dbReference type="ChEBI" id="CHEBI:29033"/>
    </cofactor>
</comment>
<dbReference type="Gene3D" id="2.30.30.140">
    <property type="match status" value="2"/>
</dbReference>
<dbReference type="InterPro" id="IPR003349">
    <property type="entry name" value="JmjN"/>
</dbReference>
<dbReference type="PANTHER" id="PTHR14140:SF2">
    <property type="entry name" value="E3 UBIQUITIN-PROTEIN LIGASE UHRF1"/>
    <property type="match status" value="1"/>
</dbReference>
<dbReference type="InterPro" id="IPR047406">
    <property type="entry name" value="Ubl_UHRF1"/>
</dbReference>